<dbReference type="OrthoDB" id="654677at2759"/>
<evidence type="ECO:0000313" key="3">
    <source>
        <dbReference type="Proteomes" id="UP000694853"/>
    </source>
</evidence>
<dbReference type="Gene3D" id="3.30.200.20">
    <property type="entry name" value="Phosphorylase Kinase, domain 1"/>
    <property type="match status" value="1"/>
</dbReference>
<dbReference type="GO" id="GO:0005524">
    <property type="term" value="F:ATP binding"/>
    <property type="evidence" value="ECO:0007669"/>
    <property type="project" value="InterPro"/>
</dbReference>
<feature type="region of interest" description="Disordered" evidence="1">
    <location>
        <begin position="238"/>
        <end position="270"/>
    </location>
</feature>
<dbReference type="Proteomes" id="UP000694853">
    <property type="component" value="Unplaced"/>
</dbReference>
<organism evidence="3 4">
    <name type="scientific">Abrus precatorius</name>
    <name type="common">Indian licorice</name>
    <name type="synonym">Glycine abrus</name>
    <dbReference type="NCBI Taxonomy" id="3816"/>
    <lineage>
        <taxon>Eukaryota</taxon>
        <taxon>Viridiplantae</taxon>
        <taxon>Streptophyta</taxon>
        <taxon>Embryophyta</taxon>
        <taxon>Tracheophyta</taxon>
        <taxon>Spermatophyta</taxon>
        <taxon>Magnoliopsida</taxon>
        <taxon>eudicotyledons</taxon>
        <taxon>Gunneridae</taxon>
        <taxon>Pentapetalae</taxon>
        <taxon>rosids</taxon>
        <taxon>fabids</taxon>
        <taxon>Fabales</taxon>
        <taxon>Fabaceae</taxon>
        <taxon>Papilionoideae</taxon>
        <taxon>50 kb inversion clade</taxon>
        <taxon>NPAAA clade</taxon>
        <taxon>indigoferoid/millettioid clade</taxon>
        <taxon>Abreae</taxon>
        <taxon>Abrus</taxon>
    </lineage>
</organism>
<dbReference type="InterPro" id="IPR011009">
    <property type="entry name" value="Kinase-like_dom_sf"/>
</dbReference>
<dbReference type="InterPro" id="IPR000719">
    <property type="entry name" value="Prot_kinase_dom"/>
</dbReference>
<dbReference type="Gene3D" id="1.10.510.10">
    <property type="entry name" value="Transferase(Phosphotransferase) domain 1"/>
    <property type="match status" value="1"/>
</dbReference>
<dbReference type="PROSITE" id="PS00108">
    <property type="entry name" value="PROTEIN_KINASE_ST"/>
    <property type="match status" value="1"/>
</dbReference>
<accession>A0A8B8LKM3</accession>
<name>A0A8B8LKM3_ABRPR</name>
<dbReference type="CDD" id="cd00293">
    <property type="entry name" value="USP-like"/>
    <property type="match status" value="1"/>
</dbReference>
<keyword evidence="3" id="KW-1185">Reference proteome</keyword>
<dbReference type="PANTHER" id="PTHR47987">
    <property type="entry name" value="OS08G0249100 PROTEIN"/>
    <property type="match status" value="1"/>
</dbReference>
<dbReference type="SMART" id="SM00220">
    <property type="entry name" value="S_TKc"/>
    <property type="match status" value="1"/>
</dbReference>
<dbReference type="PROSITE" id="PS50011">
    <property type="entry name" value="PROTEIN_KINASE_DOM"/>
    <property type="match status" value="1"/>
</dbReference>
<evidence type="ECO:0000256" key="1">
    <source>
        <dbReference type="SAM" id="MobiDB-lite"/>
    </source>
</evidence>
<dbReference type="FunFam" id="1.10.510.10:FF:000284">
    <property type="entry name" value="Putative receptor-like serine/threonine-protein kinase"/>
    <property type="match status" value="1"/>
</dbReference>
<evidence type="ECO:0000313" key="4">
    <source>
        <dbReference type="RefSeq" id="XP_027355364.1"/>
    </source>
</evidence>
<proteinExistence type="predicted"/>
<reference evidence="4" key="2">
    <citation type="submission" date="2025-08" db="UniProtKB">
        <authorList>
            <consortium name="RefSeq"/>
        </authorList>
    </citation>
    <scope>IDENTIFICATION</scope>
    <source>
        <tissue evidence="4">Young leaves</tissue>
    </source>
</reference>
<dbReference type="FunFam" id="3.30.200.20:FF:000268">
    <property type="entry name" value="probable receptor-like serine/threonine-protein kinase At5g57670"/>
    <property type="match status" value="1"/>
</dbReference>
<dbReference type="Pfam" id="PF00069">
    <property type="entry name" value="Pkinase"/>
    <property type="match status" value="1"/>
</dbReference>
<dbReference type="KEGG" id="aprc:113865172"/>
<dbReference type="GeneID" id="113865172"/>
<sequence length="647" mass="71714">MTVEKRFVLVGIRIDGNSRQLLDWALVKVAEPGDCVIAVHVVKSSDYVSKNKTLIDSYLEVYEGLCGVKKVGLTGQILTGSSIRNILVREAKNHAALALVVGGRAATAKYCAKRLPPTTNVLAIQDSRIVFRRCTNKQLPGGPMLDPRPSLTIIENTCHSVVEIEKSTRQNSLELKEEEFNVSERCKSRSISMFAGDPTEQKLGWPLLRRANSGISHARDMSVVQWVMSLPDRSPHKSPHFFSIEENPSERGISDFEDESSKNSSPTSVEIPKGLETLNVNSPNCKWFSLEVLKSCTSQFSSGNLIGKGGSNRVYKGVLPDGKPIAVKVLQSSKGAWKDFALEVEIISSLKHNSVTPLLGICIEDNALISVYDYFPKGSLEENLHGKNMDGSILPWEVRFNVAVGIAEALDYLHVEALKPVIHRDVKSSNILLYHGFEPQLSDFGLAIWGPTTSSFLTQEDVVGTFGYLAPEYFMYGKVSDKIDVYAFGVVLLELISGREPISSEPCKGQESLVVWAKPMIESGDIKCLLDPNLERKFDEAQLQRMVLAASLCITRAARLRPKLKQILKILKGEEEVEYFFNSHGNDHGDSENQENIDDEVYPNSSAELHLSLALLGVDDDITSHSSTDHSYSEHLKEQWSRSSSFN</sequence>
<dbReference type="PANTHER" id="PTHR47987:SF11">
    <property type="entry name" value="RECEPTOR-LIKE CYTOSOLIC SERINE_THREONINE-PROTEIN KINASE RBK1 ISOFORM X1"/>
    <property type="match status" value="1"/>
</dbReference>
<dbReference type="GO" id="GO:0004672">
    <property type="term" value="F:protein kinase activity"/>
    <property type="evidence" value="ECO:0007669"/>
    <property type="project" value="InterPro"/>
</dbReference>
<feature type="domain" description="Protein kinase" evidence="2">
    <location>
        <begin position="300"/>
        <end position="581"/>
    </location>
</feature>
<dbReference type="InterPro" id="IPR008271">
    <property type="entry name" value="Ser/Thr_kinase_AS"/>
</dbReference>
<reference evidence="3" key="1">
    <citation type="journal article" date="2019" name="Toxins">
        <title>Detection of Abrin-Like and Prepropulchellin-Like Toxin Genes and Transcripts Using Whole Genome Sequencing and Full-Length Transcript Sequencing of Abrus precatorius.</title>
        <authorList>
            <person name="Hovde B.T."/>
            <person name="Daligault H.E."/>
            <person name="Hanschen E.R."/>
            <person name="Kunde Y.A."/>
            <person name="Johnson M.B."/>
            <person name="Starkenburg S.R."/>
            <person name="Johnson S.L."/>
        </authorList>
    </citation>
    <scope>NUCLEOTIDE SEQUENCE [LARGE SCALE GENOMIC DNA]</scope>
</reference>
<dbReference type="InterPro" id="IPR046958">
    <property type="entry name" value="RBK1/2/STUNTED"/>
</dbReference>
<evidence type="ECO:0000259" key="2">
    <source>
        <dbReference type="PROSITE" id="PS50011"/>
    </source>
</evidence>
<protein>
    <submittedName>
        <fullName evidence="4">PTI1-like tyrosine-protein kinase 1</fullName>
    </submittedName>
</protein>
<dbReference type="AlphaFoldDB" id="A0A8B8LKM3"/>
<gene>
    <name evidence="4" type="primary">LOC113865172</name>
</gene>
<dbReference type="RefSeq" id="XP_027355364.1">
    <property type="nucleotide sequence ID" value="XM_027499563.1"/>
</dbReference>
<dbReference type="SUPFAM" id="SSF56112">
    <property type="entry name" value="Protein kinase-like (PK-like)"/>
    <property type="match status" value="1"/>
</dbReference>